<dbReference type="GO" id="GO:0016615">
    <property type="term" value="F:malate dehydrogenase activity"/>
    <property type="evidence" value="ECO:0007669"/>
    <property type="project" value="InterPro"/>
</dbReference>
<accession>A0A2I1P7U7</accession>
<organism evidence="3 4">
    <name type="scientific">Kytococcus schroeteri</name>
    <dbReference type="NCBI Taxonomy" id="138300"/>
    <lineage>
        <taxon>Bacteria</taxon>
        <taxon>Bacillati</taxon>
        <taxon>Actinomycetota</taxon>
        <taxon>Actinomycetes</taxon>
        <taxon>Micrococcales</taxon>
        <taxon>Kytococcaceae</taxon>
        <taxon>Kytococcus</taxon>
    </lineage>
</organism>
<feature type="domain" description="Lactate/malate dehydrogenase C-terminal" evidence="2">
    <location>
        <begin position="25"/>
        <end position="114"/>
    </location>
</feature>
<evidence type="ECO:0000259" key="2">
    <source>
        <dbReference type="Pfam" id="PF02866"/>
    </source>
</evidence>
<dbReference type="Proteomes" id="UP000234206">
    <property type="component" value="Unassembled WGS sequence"/>
</dbReference>
<dbReference type="InterPro" id="IPR015955">
    <property type="entry name" value="Lactate_DH/Glyco_Ohase_4_C"/>
</dbReference>
<dbReference type="EMBL" id="PKIZ01000101">
    <property type="protein sequence ID" value="PKZ40704.1"/>
    <property type="molecule type" value="Genomic_DNA"/>
</dbReference>
<keyword evidence="4" id="KW-1185">Reference proteome</keyword>
<name>A0A2I1P7U7_9MICO</name>
<dbReference type="GO" id="GO:0006108">
    <property type="term" value="P:malate metabolic process"/>
    <property type="evidence" value="ECO:0007669"/>
    <property type="project" value="InterPro"/>
</dbReference>
<dbReference type="PANTHER" id="PTHR23382">
    <property type="entry name" value="MALATE DEHYDROGENASE"/>
    <property type="match status" value="1"/>
</dbReference>
<dbReference type="AlphaFoldDB" id="A0A2I1P7U7"/>
<sequence>PANTNAAIVAAHAEGLDPRRVTALTRLDHNRGLAQVADKLGVAVRDLENMTVWGNHSASQFPDVAELTLNGEKVADKLDAAWVNDEFIPRVAKRGAEIIEVRGRSSAASAASAAL</sequence>
<feature type="non-terminal residue" evidence="3">
    <location>
        <position position="1"/>
    </location>
</feature>
<evidence type="ECO:0000256" key="1">
    <source>
        <dbReference type="ARBA" id="ARBA00023002"/>
    </source>
</evidence>
<comment type="caution">
    <text evidence="3">The sequence shown here is derived from an EMBL/GenBank/DDBJ whole genome shotgun (WGS) entry which is preliminary data.</text>
</comment>
<dbReference type="Gene3D" id="3.90.110.10">
    <property type="entry name" value="Lactate dehydrogenase/glycoside hydrolase, family 4, C-terminal"/>
    <property type="match status" value="1"/>
</dbReference>
<dbReference type="InterPro" id="IPR010945">
    <property type="entry name" value="Malate_DH_type2"/>
</dbReference>
<dbReference type="Pfam" id="PF02866">
    <property type="entry name" value="Ldh_1_C"/>
    <property type="match status" value="1"/>
</dbReference>
<dbReference type="InterPro" id="IPR022383">
    <property type="entry name" value="Lactate/malate_DH_C"/>
</dbReference>
<reference evidence="3 4" key="1">
    <citation type="submission" date="2017-12" db="EMBL/GenBank/DDBJ databases">
        <title>Phylogenetic diversity of female urinary microbiome.</title>
        <authorList>
            <person name="Thomas-White K."/>
            <person name="Wolfe A.J."/>
        </authorList>
    </citation>
    <scope>NUCLEOTIDE SEQUENCE [LARGE SCALE GENOMIC DNA]</scope>
    <source>
        <strain evidence="3 4">UMB1298</strain>
    </source>
</reference>
<evidence type="ECO:0000313" key="3">
    <source>
        <dbReference type="EMBL" id="PKZ40704.1"/>
    </source>
</evidence>
<proteinExistence type="predicted"/>
<dbReference type="GO" id="GO:0016616">
    <property type="term" value="F:oxidoreductase activity, acting on the CH-OH group of donors, NAD or NADP as acceptor"/>
    <property type="evidence" value="ECO:0007669"/>
    <property type="project" value="InterPro"/>
</dbReference>
<dbReference type="SUPFAM" id="SSF56327">
    <property type="entry name" value="LDH C-terminal domain-like"/>
    <property type="match status" value="1"/>
</dbReference>
<feature type="non-terminal residue" evidence="3">
    <location>
        <position position="115"/>
    </location>
</feature>
<evidence type="ECO:0000313" key="4">
    <source>
        <dbReference type="Proteomes" id="UP000234206"/>
    </source>
</evidence>
<gene>
    <name evidence="3" type="ORF">CYJ76_11710</name>
</gene>
<keyword evidence="1" id="KW-0560">Oxidoreductase</keyword>
<protein>
    <submittedName>
        <fullName evidence="3">Malate dehydrogenase</fullName>
    </submittedName>
</protein>